<organism evidence="9 10">
    <name type="scientific">Daeguia caeni</name>
    <dbReference type="NCBI Taxonomy" id="439612"/>
    <lineage>
        <taxon>Bacteria</taxon>
        <taxon>Pseudomonadati</taxon>
        <taxon>Pseudomonadota</taxon>
        <taxon>Alphaproteobacteria</taxon>
        <taxon>Hyphomicrobiales</taxon>
        <taxon>Brucellaceae</taxon>
        <taxon>Daeguia</taxon>
    </lineage>
</organism>
<evidence type="ECO:0000256" key="7">
    <source>
        <dbReference type="SAM" id="Phobius"/>
    </source>
</evidence>
<keyword evidence="5 7" id="KW-0472">Membrane</keyword>
<protein>
    <submittedName>
        <fullName evidence="9">FUSC family protein</fullName>
    </submittedName>
</protein>
<feature type="transmembrane region" description="Helical" evidence="7">
    <location>
        <begin position="345"/>
        <end position="365"/>
    </location>
</feature>
<gene>
    <name evidence="9" type="ORF">ACFO1V_11460</name>
</gene>
<feature type="transmembrane region" description="Helical" evidence="7">
    <location>
        <begin position="469"/>
        <end position="487"/>
    </location>
</feature>
<evidence type="ECO:0000256" key="4">
    <source>
        <dbReference type="ARBA" id="ARBA00022989"/>
    </source>
</evidence>
<dbReference type="EMBL" id="JBHSEL010000113">
    <property type="protein sequence ID" value="MFC4625822.1"/>
    <property type="molecule type" value="Genomic_DNA"/>
</dbReference>
<reference evidence="10" key="1">
    <citation type="journal article" date="2019" name="Int. J. Syst. Evol. Microbiol.">
        <title>The Global Catalogue of Microorganisms (GCM) 10K type strain sequencing project: providing services to taxonomists for standard genome sequencing and annotation.</title>
        <authorList>
            <consortium name="The Broad Institute Genomics Platform"/>
            <consortium name="The Broad Institute Genome Sequencing Center for Infectious Disease"/>
            <person name="Wu L."/>
            <person name="Ma J."/>
        </authorList>
    </citation>
    <scope>NUCLEOTIDE SEQUENCE [LARGE SCALE GENOMIC DNA]</scope>
    <source>
        <strain evidence="10">CGMCC 1.15731</strain>
    </source>
</reference>
<feature type="transmembrane region" description="Helical" evidence="7">
    <location>
        <begin position="29"/>
        <end position="60"/>
    </location>
</feature>
<comment type="similarity">
    <text evidence="6">Belongs to the YccS/YhfK family.</text>
</comment>
<evidence type="ECO:0000256" key="2">
    <source>
        <dbReference type="ARBA" id="ARBA00022475"/>
    </source>
</evidence>
<feature type="transmembrane region" description="Helical" evidence="7">
    <location>
        <begin position="438"/>
        <end position="457"/>
    </location>
</feature>
<evidence type="ECO:0000313" key="9">
    <source>
        <dbReference type="EMBL" id="MFC4625822.1"/>
    </source>
</evidence>
<dbReference type="Pfam" id="PF13515">
    <property type="entry name" value="FUSC_2"/>
    <property type="match status" value="1"/>
</dbReference>
<dbReference type="Proteomes" id="UP001596042">
    <property type="component" value="Unassembled WGS sequence"/>
</dbReference>
<comment type="caution">
    <text evidence="9">The sequence shown here is derived from an EMBL/GenBank/DDBJ whole genome shotgun (WGS) entry which is preliminary data.</text>
</comment>
<keyword evidence="2" id="KW-1003">Cell membrane</keyword>
<evidence type="ECO:0000256" key="3">
    <source>
        <dbReference type="ARBA" id="ARBA00022692"/>
    </source>
</evidence>
<evidence type="ECO:0000259" key="8">
    <source>
        <dbReference type="Pfam" id="PF13515"/>
    </source>
</evidence>
<feature type="transmembrane region" description="Helical" evidence="7">
    <location>
        <begin position="371"/>
        <end position="394"/>
    </location>
</feature>
<dbReference type="PANTHER" id="PTHR30509:SF9">
    <property type="entry name" value="MULTIDRUG RESISTANCE PROTEIN MDTO"/>
    <property type="match status" value="1"/>
</dbReference>
<accession>A0ABV9H6F6</accession>
<evidence type="ECO:0000256" key="1">
    <source>
        <dbReference type="ARBA" id="ARBA00004651"/>
    </source>
</evidence>
<dbReference type="PANTHER" id="PTHR30509">
    <property type="entry name" value="P-HYDROXYBENZOIC ACID EFFLUX PUMP SUBUNIT-RELATED"/>
    <property type="match status" value="1"/>
</dbReference>
<keyword evidence="4 7" id="KW-1133">Transmembrane helix</keyword>
<name>A0ABV9H6F6_9HYPH</name>
<evidence type="ECO:0000256" key="5">
    <source>
        <dbReference type="ARBA" id="ARBA00023136"/>
    </source>
</evidence>
<feature type="transmembrane region" description="Helical" evidence="7">
    <location>
        <begin position="72"/>
        <end position="89"/>
    </location>
</feature>
<sequence length="663" mass="72738">MTYEPAPWLRNLAQTSKVTHWPWRHSLRLVLITTIPMAIGFHTGHVVEAMILCLGGVLTAVKVQTDPYRIRFRRILISAPIGMSGYIIGALIGGYGIWTIAGVVTVSFLSGLISSYGAAFSAASLQMLVMTVVAAHTHGSAPIWLMPSLYLAGACYASALLALEALITPNNPERKIILGLVSELANVANISIRQDQDSEAFRAAYNRLTGAQLAAYQALLDNQRQADGRSVTGDYHAKILGIIDRISTLLNVSPQDKALRAKAAQQLQTLAHELKHPKNTHDAEIAADYADSLTYNIFRLHNEIAPLLQSRSTQLLHDDLDELKPVGHIHLTQLKDKFYFGHETIVTATKLALCMFVAMIAEYAIPGERTYWIPLSVAVILKPDFGSIFVRAVLRSVGTLAGVILATAIFMLVPKGMPLIVVIAILSALLPWASLKSYAFMCTFLTPLVLILIDLIIPGPTINYGEPRLIDTLIGACIVLVFGQLIWPNSSVRNFQRSFTSILQALAAYLEEIVQKAQDGPQRPTQVFDDTTATRRHAYAELSNMRIRLQRLAAEPPPASTQALAWLPAIASCERICDYISNYALQTKPALNSKENEAVAIIIAALKNLTHETAAHDADDDTLSIETNNMNLMNIMQNILNIQKIYSHYGVVKHNTPHHGATT</sequence>
<keyword evidence="3 7" id="KW-0812">Transmembrane</keyword>
<feature type="transmembrane region" description="Helical" evidence="7">
    <location>
        <begin position="120"/>
        <end position="137"/>
    </location>
</feature>
<keyword evidence="10" id="KW-1185">Reference proteome</keyword>
<proteinExistence type="inferred from homology"/>
<feature type="transmembrane region" description="Helical" evidence="7">
    <location>
        <begin position="149"/>
        <end position="167"/>
    </location>
</feature>
<comment type="subcellular location">
    <subcellularLocation>
        <location evidence="1">Cell membrane</location>
        <topology evidence="1">Multi-pass membrane protein</topology>
    </subcellularLocation>
</comment>
<dbReference type="InterPro" id="IPR049453">
    <property type="entry name" value="Memb_transporter_dom"/>
</dbReference>
<evidence type="ECO:0000256" key="6">
    <source>
        <dbReference type="ARBA" id="ARBA00043993"/>
    </source>
</evidence>
<feature type="transmembrane region" description="Helical" evidence="7">
    <location>
        <begin position="401"/>
        <end position="426"/>
    </location>
</feature>
<dbReference type="RefSeq" id="WP_374833821.1">
    <property type="nucleotide sequence ID" value="NZ_JBHEEZ010000033.1"/>
</dbReference>
<evidence type="ECO:0000313" key="10">
    <source>
        <dbReference type="Proteomes" id="UP001596042"/>
    </source>
</evidence>
<feature type="domain" description="Integral membrane bound transporter" evidence="8">
    <location>
        <begin position="358"/>
        <end position="482"/>
    </location>
</feature>